<feature type="compositionally biased region" description="Basic and acidic residues" evidence="8">
    <location>
        <begin position="105"/>
        <end position="114"/>
    </location>
</feature>
<dbReference type="PANTHER" id="PTHR18829:SF0">
    <property type="entry name" value="PROTEIN YAE1 HOMOLOG"/>
    <property type="match status" value="1"/>
</dbReference>
<dbReference type="GeneID" id="37043594"/>
<evidence type="ECO:0000256" key="7">
    <source>
        <dbReference type="ARBA" id="ARBA00023242"/>
    </source>
</evidence>
<feature type="region of interest" description="Disordered" evidence="8">
    <location>
        <begin position="105"/>
        <end position="129"/>
    </location>
</feature>
<evidence type="ECO:0000256" key="6">
    <source>
        <dbReference type="ARBA" id="ARBA00022490"/>
    </source>
</evidence>
<dbReference type="Pfam" id="PF09811">
    <property type="entry name" value="Yae1_N"/>
    <property type="match status" value="1"/>
</dbReference>
<dbReference type="Proteomes" id="UP000245768">
    <property type="component" value="Unassembled WGS sequence"/>
</dbReference>
<dbReference type="GO" id="GO:0005634">
    <property type="term" value="C:nucleus"/>
    <property type="evidence" value="ECO:0007669"/>
    <property type="project" value="UniProtKB-SubCell"/>
</dbReference>
<keyword evidence="11" id="KW-1185">Reference proteome</keyword>
<evidence type="ECO:0000313" key="11">
    <source>
        <dbReference type="Proteomes" id="UP000245768"/>
    </source>
</evidence>
<sequence length="155" mass="16967">MGGRDAAKVKNKMADEGYREGITAGKESTLQQGFDFSFREVGAPLGRRVGNLKGRASALAQFAQGRGSKRQTALPDNVKSQVSQLLKDIEAVELQHVAERDYEAEEHELSHAQEDANVALPPRETAQEKANREAIVVRLGQRLDSLANQILSQSL</sequence>
<evidence type="ECO:0000313" key="10">
    <source>
        <dbReference type="EMBL" id="PWN90378.1"/>
    </source>
</evidence>
<evidence type="ECO:0000259" key="9">
    <source>
        <dbReference type="Pfam" id="PF09811"/>
    </source>
</evidence>
<dbReference type="AlphaFoldDB" id="A0A316YNZ3"/>
<dbReference type="RefSeq" id="XP_025377576.1">
    <property type="nucleotide sequence ID" value="XM_025521678.1"/>
</dbReference>
<keyword evidence="6" id="KW-0963">Cytoplasm</keyword>
<proteinExistence type="inferred from homology"/>
<comment type="subcellular location">
    <subcellularLocation>
        <location evidence="2">Cytoplasm</location>
    </subcellularLocation>
    <subcellularLocation>
        <location evidence="1">Nucleus</location>
    </subcellularLocation>
</comment>
<dbReference type="PANTHER" id="PTHR18829">
    <property type="entry name" value="PROTEIN YAE1 HOMOLOG"/>
    <property type="match status" value="1"/>
</dbReference>
<dbReference type="InterPro" id="IPR038881">
    <property type="entry name" value="Yae1-like"/>
</dbReference>
<accession>A0A316YNZ3</accession>
<dbReference type="GO" id="GO:0005737">
    <property type="term" value="C:cytoplasm"/>
    <property type="evidence" value="ECO:0007669"/>
    <property type="project" value="UniProtKB-SubCell"/>
</dbReference>
<dbReference type="InParanoid" id="A0A316YNZ3"/>
<reference evidence="10 11" key="1">
    <citation type="journal article" date="2018" name="Mol. Biol. Evol.">
        <title>Broad Genomic Sampling Reveals a Smut Pathogenic Ancestry of the Fungal Clade Ustilaginomycotina.</title>
        <authorList>
            <person name="Kijpornyongpan T."/>
            <person name="Mondo S.J."/>
            <person name="Barry K."/>
            <person name="Sandor L."/>
            <person name="Lee J."/>
            <person name="Lipzen A."/>
            <person name="Pangilinan J."/>
            <person name="LaButti K."/>
            <person name="Hainaut M."/>
            <person name="Henrissat B."/>
            <person name="Grigoriev I.V."/>
            <person name="Spatafora J.W."/>
            <person name="Aime M.C."/>
        </authorList>
    </citation>
    <scope>NUCLEOTIDE SEQUENCE [LARGE SCALE GENOMIC DNA]</scope>
    <source>
        <strain evidence="10 11">MCA 4198</strain>
    </source>
</reference>
<organism evidence="10 11">
    <name type="scientific">Acaromyces ingoldii</name>
    <dbReference type="NCBI Taxonomy" id="215250"/>
    <lineage>
        <taxon>Eukaryota</taxon>
        <taxon>Fungi</taxon>
        <taxon>Dikarya</taxon>
        <taxon>Basidiomycota</taxon>
        <taxon>Ustilaginomycotina</taxon>
        <taxon>Exobasidiomycetes</taxon>
        <taxon>Exobasidiales</taxon>
        <taxon>Cryptobasidiaceae</taxon>
        <taxon>Acaromyces</taxon>
    </lineage>
</organism>
<gene>
    <name evidence="10" type="ORF">FA10DRAFT_266863</name>
</gene>
<protein>
    <recommendedName>
        <fullName evidence="5">Protein YAE1</fullName>
    </recommendedName>
    <alternativeName>
        <fullName evidence="4">Protein yae1</fullName>
    </alternativeName>
</protein>
<evidence type="ECO:0000256" key="1">
    <source>
        <dbReference type="ARBA" id="ARBA00004123"/>
    </source>
</evidence>
<evidence type="ECO:0000256" key="4">
    <source>
        <dbReference type="ARBA" id="ARBA00017286"/>
    </source>
</evidence>
<name>A0A316YNZ3_9BASI</name>
<dbReference type="InterPro" id="IPR019191">
    <property type="entry name" value="Essential_protein_Yae1_N"/>
</dbReference>
<evidence type="ECO:0000256" key="8">
    <source>
        <dbReference type="SAM" id="MobiDB-lite"/>
    </source>
</evidence>
<evidence type="ECO:0000256" key="3">
    <source>
        <dbReference type="ARBA" id="ARBA00007096"/>
    </source>
</evidence>
<dbReference type="OrthoDB" id="20086at2759"/>
<comment type="similarity">
    <text evidence="3">Belongs to the YAE1 family.</text>
</comment>
<dbReference type="EMBL" id="KZ819636">
    <property type="protein sequence ID" value="PWN90378.1"/>
    <property type="molecule type" value="Genomic_DNA"/>
</dbReference>
<evidence type="ECO:0000256" key="2">
    <source>
        <dbReference type="ARBA" id="ARBA00004496"/>
    </source>
</evidence>
<keyword evidence="7" id="KW-0539">Nucleus</keyword>
<feature type="domain" description="Essential protein Yae1 N-terminal" evidence="9">
    <location>
        <begin position="17"/>
        <end position="56"/>
    </location>
</feature>
<evidence type="ECO:0000256" key="5">
    <source>
        <dbReference type="ARBA" id="ARBA00018400"/>
    </source>
</evidence>